<evidence type="ECO:0008006" key="3">
    <source>
        <dbReference type="Google" id="ProtNLM"/>
    </source>
</evidence>
<dbReference type="STRING" id="1513271.XM47_01640"/>
<evidence type="ECO:0000313" key="2">
    <source>
        <dbReference type="Proteomes" id="UP000037600"/>
    </source>
</evidence>
<dbReference type="RefSeq" id="WP_048688643.1">
    <property type="nucleotide sequence ID" value="NZ_KQ130482.1"/>
</dbReference>
<protein>
    <recommendedName>
        <fullName evidence="3">Cell division inhibitor SulA</fullName>
    </recommendedName>
</protein>
<accession>A0A0J8H1E3</accession>
<keyword evidence="2" id="KW-1185">Reference proteome</keyword>
<gene>
    <name evidence="1" type="ORF">XM47_01640</name>
</gene>
<dbReference type="GO" id="GO:0051782">
    <property type="term" value="P:negative regulation of cell division"/>
    <property type="evidence" value="ECO:0007669"/>
    <property type="project" value="InterPro"/>
</dbReference>
<organism evidence="1 2">
    <name type="scientific">Catenovulum maritimum</name>
    <dbReference type="NCBI Taxonomy" id="1513271"/>
    <lineage>
        <taxon>Bacteria</taxon>
        <taxon>Pseudomonadati</taxon>
        <taxon>Pseudomonadota</taxon>
        <taxon>Gammaproteobacteria</taxon>
        <taxon>Alteromonadales</taxon>
        <taxon>Alteromonadaceae</taxon>
        <taxon>Catenovulum</taxon>
    </lineage>
</organism>
<sequence>MNTIISTDANKNVSFFATNLQTNEFELRFWRNISQLQQDNRWLCVVCPHKMPNKAFLESVGINLNRMLVIHSNVNQDSVQITKKALQMGKCATVVSWIENLSTEDKNDLIEISASSQANCIMVKPLKANKPAKLKLVS</sequence>
<dbReference type="InterPro" id="IPR004596">
    <property type="entry name" value="Cell_div_suppressor_SulA"/>
</dbReference>
<dbReference type="Gene3D" id="3.40.50.300">
    <property type="entry name" value="P-loop containing nucleotide triphosphate hydrolases"/>
    <property type="match status" value="1"/>
</dbReference>
<dbReference type="Proteomes" id="UP000037600">
    <property type="component" value="Unassembled WGS sequence"/>
</dbReference>
<dbReference type="OrthoDB" id="6385292at2"/>
<proteinExistence type="predicted"/>
<dbReference type="SUPFAM" id="SSF52540">
    <property type="entry name" value="P-loop containing nucleoside triphosphate hydrolases"/>
    <property type="match status" value="1"/>
</dbReference>
<evidence type="ECO:0000313" key="1">
    <source>
        <dbReference type="EMBL" id="KMT66843.1"/>
    </source>
</evidence>
<dbReference type="InterPro" id="IPR027417">
    <property type="entry name" value="P-loop_NTPase"/>
</dbReference>
<dbReference type="EMBL" id="LAZL01000002">
    <property type="protein sequence ID" value="KMT66843.1"/>
    <property type="molecule type" value="Genomic_DNA"/>
</dbReference>
<dbReference type="AlphaFoldDB" id="A0A0J8H1E3"/>
<reference evidence="1 2" key="1">
    <citation type="submission" date="2015-04" db="EMBL/GenBank/DDBJ databases">
        <title>Draft Genome Sequence of the Novel Agar-Digesting Marine Bacterium Q1.</title>
        <authorList>
            <person name="Li Y."/>
            <person name="Li D."/>
            <person name="Chen G."/>
            <person name="Du Z."/>
        </authorList>
    </citation>
    <scope>NUCLEOTIDE SEQUENCE [LARGE SCALE GENOMIC DNA]</scope>
    <source>
        <strain evidence="1 2">Q1</strain>
    </source>
</reference>
<name>A0A0J8H1E3_9ALTE</name>
<comment type="caution">
    <text evidence="1">The sequence shown here is derived from an EMBL/GenBank/DDBJ whole genome shotgun (WGS) entry which is preliminary data.</text>
</comment>
<dbReference type="GO" id="GO:0009432">
    <property type="term" value="P:SOS response"/>
    <property type="evidence" value="ECO:0007669"/>
    <property type="project" value="InterPro"/>
</dbReference>
<dbReference type="Pfam" id="PF03846">
    <property type="entry name" value="SulA"/>
    <property type="match status" value="1"/>
</dbReference>